<dbReference type="InterPro" id="IPR017985">
    <property type="entry name" value="MeTrfase_CN4_CS"/>
</dbReference>
<dbReference type="GO" id="GO:0009307">
    <property type="term" value="P:DNA restriction-modification system"/>
    <property type="evidence" value="ECO:0007669"/>
    <property type="project" value="UniProtKB-KW"/>
</dbReference>
<evidence type="ECO:0000256" key="7">
    <source>
        <dbReference type="ARBA" id="ARBA00049120"/>
    </source>
</evidence>
<dbReference type="Proteomes" id="UP000199446">
    <property type="component" value="Unassembled WGS sequence"/>
</dbReference>
<organism evidence="10 11">
    <name type="scientific">Thermus arciformis</name>
    <dbReference type="NCBI Taxonomy" id="482827"/>
    <lineage>
        <taxon>Bacteria</taxon>
        <taxon>Thermotogati</taxon>
        <taxon>Deinococcota</taxon>
        <taxon>Deinococci</taxon>
        <taxon>Thermales</taxon>
        <taxon>Thermaceae</taxon>
        <taxon>Thermus</taxon>
    </lineage>
</organism>
<keyword evidence="5" id="KW-0680">Restriction system</keyword>
<dbReference type="Gene3D" id="3.40.50.150">
    <property type="entry name" value="Vaccinia Virus protein VP39"/>
    <property type="match status" value="1"/>
</dbReference>
<dbReference type="PROSITE" id="PS00093">
    <property type="entry name" value="N4_MTASE"/>
    <property type="match status" value="1"/>
</dbReference>
<gene>
    <name evidence="10" type="ORF">SAMN04488243_1507</name>
</gene>
<dbReference type="GO" id="GO:0015667">
    <property type="term" value="F:site-specific DNA-methyltransferase (cytosine-N4-specific) activity"/>
    <property type="evidence" value="ECO:0007669"/>
    <property type="project" value="UniProtKB-EC"/>
</dbReference>
<reference evidence="11" key="1">
    <citation type="submission" date="2016-10" db="EMBL/GenBank/DDBJ databases">
        <authorList>
            <person name="Varghese N."/>
            <person name="Submissions S."/>
        </authorList>
    </citation>
    <scope>NUCLEOTIDE SEQUENCE [LARGE SCALE GENOMIC DNA]</scope>
    <source>
        <strain evidence="11">CGMCC 1.6992</strain>
    </source>
</reference>
<dbReference type="OrthoDB" id="9800801at2"/>
<evidence type="ECO:0000256" key="4">
    <source>
        <dbReference type="ARBA" id="ARBA00022691"/>
    </source>
</evidence>
<dbReference type="EMBL" id="FNBC01000050">
    <property type="protein sequence ID" value="SDF40592.1"/>
    <property type="molecule type" value="Genomic_DNA"/>
</dbReference>
<comment type="similarity">
    <text evidence="1">Belongs to the N(4)/N(6)-methyltransferase family. N(4) subfamily.</text>
</comment>
<evidence type="ECO:0000313" key="11">
    <source>
        <dbReference type="Proteomes" id="UP000199446"/>
    </source>
</evidence>
<accession>A0A1G7KTM6</accession>
<dbReference type="STRING" id="482827.SAMN04488243_1507"/>
<name>A0A1G7KTM6_9DEIN</name>
<dbReference type="RefSeq" id="WP_093008605.1">
    <property type="nucleotide sequence ID" value="NZ_FNBC01000050.1"/>
</dbReference>
<keyword evidence="4" id="KW-0949">S-adenosyl-L-methionine</keyword>
<dbReference type="GO" id="GO:0008170">
    <property type="term" value="F:N-methyltransferase activity"/>
    <property type="evidence" value="ECO:0007669"/>
    <property type="project" value="InterPro"/>
</dbReference>
<evidence type="ECO:0000256" key="8">
    <source>
        <dbReference type="RuleBase" id="RU362026"/>
    </source>
</evidence>
<sequence>MKAVLHNKNLTMEERQAEAPKINNNEAPHTCIEKLQAIFAPGIRPDLLIKCNAVFFASSEKMSQLKDSSVDLVFTSPPYWNLKDYGHPGQIGQEDYDAYLERLNAVWKEAYRVTKENGILVINVGNRRVKGKYIPLAMDIYKTISDWVLIDTIIWYKPNALPQPAAYINRLFDDKFEYLLVFGKSYNYDYTFNKIRVPQKYAEADPREHKKNPEGRCIGNVWRIPAYRPPNIKSLGYHVAAFPEELAYMVIYAFTNPGGVVLDPFLGSGTTLKVASAINRVGIGYEINSQYRSLIEKRIMEPWSPPPFTEMDIIHGIDPHPPKANRKYRKKTRSECETRLF</sequence>
<protein>
    <recommendedName>
        <fullName evidence="8">Methyltransferase</fullName>
        <ecNumber evidence="8">2.1.1.-</ecNumber>
    </recommendedName>
</protein>
<evidence type="ECO:0000256" key="5">
    <source>
        <dbReference type="ARBA" id="ARBA00022747"/>
    </source>
</evidence>
<dbReference type="AlphaFoldDB" id="A0A1G7KTM6"/>
<evidence type="ECO:0000256" key="6">
    <source>
        <dbReference type="ARBA" id="ARBA00023125"/>
    </source>
</evidence>
<dbReference type="InterPro" id="IPR002941">
    <property type="entry name" value="DNA_methylase_N4/N6"/>
</dbReference>
<comment type="catalytic activity">
    <reaction evidence="7">
        <text>a 2'-deoxycytidine in DNA + S-adenosyl-L-methionine = an N(4)-methyl-2'-deoxycytidine in DNA + S-adenosyl-L-homocysteine + H(+)</text>
        <dbReference type="Rhea" id="RHEA:16857"/>
        <dbReference type="Rhea" id="RHEA-COMP:11369"/>
        <dbReference type="Rhea" id="RHEA-COMP:13674"/>
        <dbReference type="ChEBI" id="CHEBI:15378"/>
        <dbReference type="ChEBI" id="CHEBI:57856"/>
        <dbReference type="ChEBI" id="CHEBI:59789"/>
        <dbReference type="ChEBI" id="CHEBI:85452"/>
        <dbReference type="ChEBI" id="CHEBI:137933"/>
        <dbReference type="EC" id="2.1.1.113"/>
    </reaction>
</comment>
<keyword evidence="6" id="KW-0238">DNA-binding</keyword>
<evidence type="ECO:0000259" key="9">
    <source>
        <dbReference type="Pfam" id="PF01555"/>
    </source>
</evidence>
<dbReference type="InterPro" id="IPR001091">
    <property type="entry name" value="RM_Methyltransferase"/>
</dbReference>
<dbReference type="InterPro" id="IPR029063">
    <property type="entry name" value="SAM-dependent_MTases_sf"/>
</dbReference>
<dbReference type="EC" id="2.1.1.-" evidence="8"/>
<dbReference type="GO" id="GO:0032259">
    <property type="term" value="P:methylation"/>
    <property type="evidence" value="ECO:0007669"/>
    <property type="project" value="UniProtKB-KW"/>
</dbReference>
<evidence type="ECO:0000256" key="3">
    <source>
        <dbReference type="ARBA" id="ARBA00022679"/>
    </source>
</evidence>
<proteinExistence type="inferred from homology"/>
<evidence type="ECO:0000256" key="2">
    <source>
        <dbReference type="ARBA" id="ARBA00022603"/>
    </source>
</evidence>
<feature type="domain" description="DNA methylase N-4/N-6" evidence="9">
    <location>
        <begin position="70"/>
        <end position="296"/>
    </location>
</feature>
<keyword evidence="3" id="KW-0808">Transferase</keyword>
<evidence type="ECO:0000256" key="1">
    <source>
        <dbReference type="ARBA" id="ARBA00010203"/>
    </source>
</evidence>
<dbReference type="Pfam" id="PF01555">
    <property type="entry name" value="N6_N4_Mtase"/>
    <property type="match status" value="1"/>
</dbReference>
<dbReference type="SUPFAM" id="SSF53335">
    <property type="entry name" value="S-adenosyl-L-methionine-dependent methyltransferases"/>
    <property type="match status" value="1"/>
</dbReference>
<dbReference type="GO" id="GO:0005737">
    <property type="term" value="C:cytoplasm"/>
    <property type="evidence" value="ECO:0007669"/>
    <property type="project" value="TreeGrafter"/>
</dbReference>
<dbReference type="PRINTS" id="PR00508">
    <property type="entry name" value="S21N4MTFRASE"/>
</dbReference>
<dbReference type="PANTHER" id="PTHR13370:SF3">
    <property type="entry name" value="TRNA (GUANINE(10)-N2)-METHYLTRANSFERASE HOMOLOG"/>
    <property type="match status" value="1"/>
</dbReference>
<dbReference type="GO" id="GO:0003677">
    <property type="term" value="F:DNA binding"/>
    <property type="evidence" value="ECO:0007669"/>
    <property type="project" value="UniProtKB-KW"/>
</dbReference>
<keyword evidence="11" id="KW-1185">Reference proteome</keyword>
<keyword evidence="2 10" id="KW-0489">Methyltransferase</keyword>
<dbReference type="PANTHER" id="PTHR13370">
    <property type="entry name" value="RNA METHYLASE-RELATED"/>
    <property type="match status" value="1"/>
</dbReference>
<dbReference type="GO" id="GO:0009007">
    <property type="term" value="F:site-specific DNA-methyltransferase (adenine-specific) activity"/>
    <property type="evidence" value="ECO:0007669"/>
    <property type="project" value="TreeGrafter"/>
</dbReference>
<evidence type="ECO:0000313" key="10">
    <source>
        <dbReference type="EMBL" id="SDF40592.1"/>
    </source>
</evidence>